<dbReference type="AlphaFoldDB" id="A0A853EL78"/>
<dbReference type="InterPro" id="IPR010985">
    <property type="entry name" value="Ribbon_hlx_hlx"/>
</dbReference>
<dbReference type="Pfam" id="PF08681">
    <property type="entry name" value="TacA1"/>
    <property type="match status" value="1"/>
</dbReference>
<evidence type="ECO:0000313" key="4">
    <source>
        <dbReference type="Proteomes" id="UP000572528"/>
    </source>
</evidence>
<protein>
    <submittedName>
        <fullName evidence="3">DUF1778 domain-containing protein</fullName>
    </submittedName>
</protein>
<dbReference type="SUPFAM" id="SSF47598">
    <property type="entry name" value="Ribbon-helix-helix"/>
    <property type="match status" value="1"/>
</dbReference>
<name>A0A853EL78_9ACTO</name>
<dbReference type="GO" id="GO:0006355">
    <property type="term" value="P:regulation of DNA-templated transcription"/>
    <property type="evidence" value="ECO:0007669"/>
    <property type="project" value="InterPro"/>
</dbReference>
<evidence type="ECO:0000256" key="1">
    <source>
        <dbReference type="ARBA" id="ARBA00022649"/>
    </source>
</evidence>
<proteinExistence type="inferred from homology"/>
<reference evidence="3 4" key="1">
    <citation type="submission" date="2020-07" db="EMBL/GenBank/DDBJ databases">
        <title>MOT database genomes.</title>
        <authorList>
            <person name="Joseph S."/>
            <person name="Aduse-Opoku J."/>
            <person name="Hashim A."/>
            <person name="Wade W."/>
            <person name="Curtis M."/>
        </authorList>
    </citation>
    <scope>NUCLEOTIDE SEQUENCE [LARGE SCALE GENOMIC DNA]</scope>
    <source>
        <strain evidence="3 4">WMus004</strain>
    </source>
</reference>
<dbReference type="Proteomes" id="UP000572528">
    <property type="component" value="Unassembled WGS sequence"/>
</dbReference>
<accession>A0A853EL78</accession>
<dbReference type="Gene3D" id="1.20.5.780">
    <property type="entry name" value="Single helix bin"/>
    <property type="match status" value="1"/>
</dbReference>
<comment type="caution">
    <text evidence="3">The sequence shown here is derived from an EMBL/GenBank/DDBJ whole genome shotgun (WGS) entry which is preliminary data.</text>
</comment>
<dbReference type="EMBL" id="JACBXV010000121">
    <property type="protein sequence ID" value="NYS69605.1"/>
    <property type="molecule type" value="Genomic_DNA"/>
</dbReference>
<dbReference type="InterPro" id="IPR014795">
    <property type="entry name" value="TacA_1-like"/>
</dbReference>
<keyword evidence="1" id="KW-1277">Toxin-antitoxin system</keyword>
<sequence length="76" mass="8123">MPTQEKMDIEEAARISGRTVTEYVRSAAREAARVDLARSIQVSAEAFDALLEALDSTPPANPAMARAHARAADLGL</sequence>
<organism evidence="3 4">
    <name type="scientific">Actinomyces bowdenii</name>
    <dbReference type="NCBI Taxonomy" id="131109"/>
    <lineage>
        <taxon>Bacteria</taxon>
        <taxon>Bacillati</taxon>
        <taxon>Actinomycetota</taxon>
        <taxon>Actinomycetes</taxon>
        <taxon>Actinomycetales</taxon>
        <taxon>Actinomycetaceae</taxon>
        <taxon>Actinomyces</taxon>
    </lineage>
</organism>
<evidence type="ECO:0000313" key="3">
    <source>
        <dbReference type="EMBL" id="NYS69605.1"/>
    </source>
</evidence>
<evidence type="ECO:0000256" key="2">
    <source>
        <dbReference type="ARBA" id="ARBA00049988"/>
    </source>
</evidence>
<gene>
    <name evidence="3" type="ORF">HZZ05_08780</name>
</gene>
<comment type="similarity">
    <text evidence="2">Belongs to the TacA antitoxin family.</text>
</comment>